<sequence length="26" mass="3254">MFFYNHQRFQNKLSNLSPYKYKTQVA</sequence>
<evidence type="ECO:0000313" key="1">
    <source>
        <dbReference type="EMBL" id="PFE03938.1"/>
    </source>
</evidence>
<dbReference type="Proteomes" id="UP000220032">
    <property type="component" value="Unassembled WGS sequence"/>
</dbReference>
<evidence type="ECO:0000313" key="2">
    <source>
        <dbReference type="Proteomes" id="UP000220032"/>
    </source>
</evidence>
<dbReference type="GO" id="GO:0015074">
    <property type="term" value="P:DNA integration"/>
    <property type="evidence" value="ECO:0007669"/>
    <property type="project" value="InterPro"/>
</dbReference>
<evidence type="ECO:0008006" key="3">
    <source>
        <dbReference type="Google" id="ProtNLM"/>
    </source>
</evidence>
<gene>
    <name evidence="1" type="ORF">CN307_33550</name>
</gene>
<organism evidence="1 2">
    <name type="scientific">Bacillus cereus</name>
    <dbReference type="NCBI Taxonomy" id="1396"/>
    <lineage>
        <taxon>Bacteria</taxon>
        <taxon>Bacillati</taxon>
        <taxon>Bacillota</taxon>
        <taxon>Bacilli</taxon>
        <taxon>Bacillales</taxon>
        <taxon>Bacillaceae</taxon>
        <taxon>Bacillus</taxon>
        <taxon>Bacillus cereus group</taxon>
    </lineage>
</organism>
<accession>A0A2A8ZPL4</accession>
<protein>
    <recommendedName>
        <fullName evidence="3">Integrase catalytic domain-containing protein</fullName>
    </recommendedName>
</protein>
<comment type="caution">
    <text evidence="1">The sequence shown here is derived from an EMBL/GenBank/DDBJ whole genome shotgun (WGS) entry which is preliminary data.</text>
</comment>
<reference evidence="1 2" key="1">
    <citation type="submission" date="2017-09" db="EMBL/GenBank/DDBJ databases">
        <title>Large-scale bioinformatics analysis of Bacillus genomes uncovers conserved roles of natural products in bacterial physiology.</title>
        <authorList>
            <consortium name="Agbiome Team Llc"/>
            <person name="Bleich R.M."/>
            <person name="Grubbs K.J."/>
            <person name="Santa Maria K.C."/>
            <person name="Allen S.E."/>
            <person name="Farag S."/>
            <person name="Shank E.A."/>
            <person name="Bowers A."/>
        </authorList>
    </citation>
    <scope>NUCLEOTIDE SEQUENCE [LARGE SCALE GENOMIC DNA]</scope>
    <source>
        <strain evidence="1 2">AFS022681</strain>
    </source>
</reference>
<dbReference type="AlphaFoldDB" id="A0A2A8ZPL4"/>
<name>A0A2A8ZPL4_BACCE</name>
<proteinExistence type="predicted"/>
<dbReference type="EMBL" id="NTRR01000169">
    <property type="protein sequence ID" value="PFE03938.1"/>
    <property type="molecule type" value="Genomic_DNA"/>
</dbReference>